<feature type="region of interest" description="Disordered" evidence="7">
    <location>
        <begin position="1312"/>
        <end position="1336"/>
    </location>
</feature>
<keyword evidence="2" id="KW-0963">Cytoplasm</keyword>
<reference evidence="9 10" key="1">
    <citation type="journal article" date="2024" name="bioRxiv">
        <title>Comparative genomics of Cryptococcus and Kwoniella reveals pathogenesis evolution and contrasting karyotype dynamics via intercentromeric recombination or chromosome fusion.</title>
        <authorList>
            <person name="Coelho M.A."/>
            <person name="David-Palma M."/>
            <person name="Shea T."/>
            <person name="Bowers K."/>
            <person name="McGinley-Smith S."/>
            <person name="Mohammad A.W."/>
            <person name="Gnirke A."/>
            <person name="Yurkov A.M."/>
            <person name="Nowrousian M."/>
            <person name="Sun S."/>
            <person name="Cuomo C.A."/>
            <person name="Heitman J."/>
        </authorList>
    </citation>
    <scope>NUCLEOTIDE SEQUENCE [LARGE SCALE GENOMIC DNA]</scope>
    <source>
        <strain evidence="9 10">CBS 13917</strain>
    </source>
</reference>
<dbReference type="GO" id="GO:0000796">
    <property type="term" value="C:condensin complex"/>
    <property type="evidence" value="ECO:0007669"/>
    <property type="project" value="TreeGrafter"/>
</dbReference>
<dbReference type="EMBL" id="JBCAWK010000015">
    <property type="protein sequence ID" value="KAK8843428.1"/>
    <property type="molecule type" value="Genomic_DNA"/>
</dbReference>
<feature type="region of interest" description="Disordered" evidence="7">
    <location>
        <begin position="333"/>
        <end position="375"/>
    </location>
</feature>
<dbReference type="Pfam" id="PF10495">
    <property type="entry name" value="PACT_coil_coil"/>
    <property type="match status" value="1"/>
</dbReference>
<feature type="region of interest" description="Disordered" evidence="7">
    <location>
        <begin position="419"/>
        <end position="446"/>
    </location>
</feature>
<dbReference type="PANTHER" id="PTHR43941:SF1">
    <property type="entry name" value="STRUCTURAL MAINTENANCE OF CHROMOSOMES PROTEIN 2"/>
    <property type="match status" value="1"/>
</dbReference>
<evidence type="ECO:0000313" key="10">
    <source>
        <dbReference type="Proteomes" id="UP001388673"/>
    </source>
</evidence>
<feature type="compositionally biased region" description="Basic and acidic residues" evidence="7">
    <location>
        <begin position="1634"/>
        <end position="1643"/>
    </location>
</feature>
<keyword evidence="10" id="KW-1185">Reference proteome</keyword>
<evidence type="ECO:0000256" key="2">
    <source>
        <dbReference type="ARBA" id="ARBA00022490"/>
    </source>
</evidence>
<feature type="region of interest" description="Disordered" evidence="7">
    <location>
        <begin position="280"/>
        <end position="314"/>
    </location>
</feature>
<dbReference type="GO" id="GO:0003682">
    <property type="term" value="F:chromatin binding"/>
    <property type="evidence" value="ECO:0007669"/>
    <property type="project" value="TreeGrafter"/>
</dbReference>
<feature type="compositionally biased region" description="Polar residues" evidence="7">
    <location>
        <begin position="665"/>
        <end position="688"/>
    </location>
</feature>
<proteinExistence type="predicted"/>
<feature type="region of interest" description="Disordered" evidence="7">
    <location>
        <begin position="18"/>
        <end position="176"/>
    </location>
</feature>
<evidence type="ECO:0000256" key="4">
    <source>
        <dbReference type="ARBA" id="ARBA00023054"/>
    </source>
</evidence>
<dbReference type="GeneID" id="92184343"/>
<dbReference type="Gene3D" id="1.10.287.1490">
    <property type="match status" value="1"/>
</dbReference>
<feature type="coiled-coil region" evidence="6">
    <location>
        <begin position="932"/>
        <end position="1018"/>
    </location>
</feature>
<feature type="region of interest" description="Disordered" evidence="7">
    <location>
        <begin position="197"/>
        <end position="266"/>
    </location>
</feature>
<protein>
    <recommendedName>
        <fullName evidence="8">Pericentrin/AKAP-450 centrosomal targeting domain-containing protein</fullName>
    </recommendedName>
</protein>
<keyword evidence="3" id="KW-0597">Phosphoprotein</keyword>
<dbReference type="InterPro" id="IPR019528">
    <property type="entry name" value="PACT_domain"/>
</dbReference>
<dbReference type="GO" id="GO:0005815">
    <property type="term" value="C:microtubule organizing center"/>
    <property type="evidence" value="ECO:0007669"/>
    <property type="project" value="UniProtKB-SubCell"/>
</dbReference>
<feature type="region of interest" description="Disordered" evidence="7">
    <location>
        <begin position="1348"/>
        <end position="1379"/>
    </location>
</feature>
<feature type="coiled-coil region" evidence="6">
    <location>
        <begin position="1406"/>
        <end position="1440"/>
    </location>
</feature>
<feature type="domain" description="Pericentrin/AKAP-450 centrosomal targeting" evidence="8">
    <location>
        <begin position="1545"/>
        <end position="1618"/>
    </location>
</feature>
<name>A0AAW0YSA0_9TREE</name>
<dbReference type="SUPFAM" id="SSF90257">
    <property type="entry name" value="Myosin rod fragments"/>
    <property type="match status" value="1"/>
</dbReference>
<dbReference type="Proteomes" id="UP001388673">
    <property type="component" value="Unassembled WGS sequence"/>
</dbReference>
<evidence type="ECO:0000256" key="6">
    <source>
        <dbReference type="SAM" id="Coils"/>
    </source>
</evidence>
<dbReference type="GO" id="GO:0007076">
    <property type="term" value="P:mitotic chromosome condensation"/>
    <property type="evidence" value="ECO:0007669"/>
    <property type="project" value="TreeGrafter"/>
</dbReference>
<feature type="coiled-coil region" evidence="6">
    <location>
        <begin position="704"/>
        <end position="847"/>
    </location>
</feature>
<dbReference type="PANTHER" id="PTHR43941">
    <property type="entry name" value="STRUCTURAL MAINTENANCE OF CHROMOSOMES PROTEIN 2"/>
    <property type="match status" value="1"/>
</dbReference>
<feature type="compositionally biased region" description="Polar residues" evidence="7">
    <location>
        <begin position="200"/>
        <end position="209"/>
    </location>
</feature>
<gene>
    <name evidence="9" type="ORF">IAR55_007085</name>
</gene>
<dbReference type="RefSeq" id="XP_066799376.1">
    <property type="nucleotide sequence ID" value="XM_066950161.1"/>
</dbReference>
<keyword evidence="5" id="KW-0206">Cytoskeleton</keyword>
<feature type="coiled-coil region" evidence="6">
    <location>
        <begin position="1466"/>
        <end position="1493"/>
    </location>
</feature>
<dbReference type="KEGG" id="kne:92184343"/>
<feature type="compositionally biased region" description="Polar residues" evidence="7">
    <location>
        <begin position="639"/>
        <end position="648"/>
    </location>
</feature>
<evidence type="ECO:0000256" key="5">
    <source>
        <dbReference type="ARBA" id="ARBA00023212"/>
    </source>
</evidence>
<feature type="compositionally biased region" description="Polar residues" evidence="7">
    <location>
        <begin position="1365"/>
        <end position="1379"/>
    </location>
</feature>
<comment type="subcellular location">
    <subcellularLocation>
        <location evidence="1">Cytoplasm</location>
        <location evidence="1">Cytoskeleton</location>
        <location evidence="1">Microtubule organizing center</location>
    </subcellularLocation>
</comment>
<feature type="compositionally biased region" description="Low complexity" evidence="7">
    <location>
        <begin position="1028"/>
        <end position="1043"/>
    </location>
</feature>
<evidence type="ECO:0000256" key="3">
    <source>
        <dbReference type="ARBA" id="ARBA00022553"/>
    </source>
</evidence>
<dbReference type="GO" id="GO:0000785">
    <property type="term" value="C:chromatin"/>
    <property type="evidence" value="ECO:0007669"/>
    <property type="project" value="TreeGrafter"/>
</dbReference>
<feature type="region of interest" description="Disordered" evidence="7">
    <location>
        <begin position="1026"/>
        <end position="1045"/>
    </location>
</feature>
<feature type="region of interest" description="Disordered" evidence="7">
    <location>
        <begin position="465"/>
        <end position="498"/>
    </location>
</feature>
<dbReference type="GO" id="GO:0005737">
    <property type="term" value="C:cytoplasm"/>
    <property type="evidence" value="ECO:0007669"/>
    <property type="project" value="UniProtKB-ARBA"/>
</dbReference>
<feature type="compositionally biased region" description="Polar residues" evidence="7">
    <location>
        <begin position="427"/>
        <end position="436"/>
    </location>
</feature>
<sequence length="1643" mass="181626">MAASYPFETPSRVLRRVQQLEDMEMPSLPSFQHDDIDYDSVSGAETSQDDHREESSLDQSHDDMATPHPLRNAMGPPPSSTVTRSSADSFSTASGSPFPPLPASPGEDITSPYAPTVALTSTPQSHVSRSQSQSLAGSTTNDYTSRTSRHERTRSGTGSLGNSTHASRRDRWQTPVEMSVSFSGDEIQGIDLGTEKSVPLNDQSQECSQSIPELPSLSTPPSESSIGRRLSSGHVLLDRRKTPGPSSGGDSIDHQGSKPTTPALSHIAPSQASVITSLHVPQQDRIPSLSRSEMSGTDTSVTSTPEGPVRNVSMITPRSDAHNEYEVTGEYTFNPEVPSDQEENPTLDYHQLTPQQDPDLSDLPEAYSSPAKHPSMAYFSTPGTVRGYLNRDNSYNLPSAPTTIFQDVTDSVQNTSSVVPFTPSPVGMTSKTSDVSTPRAPLDDAERRKSHVLAVLNSTTLPTRVMRPSVRGTPHPLRRVSTAPMSGSITEEGSDVDQSRQMSLATLGTHSRLAVDQSGNESFVSIASSADLTSDRRASHLHSRLSRGNTSFPTILLPTNASTSGGSLKGLSDQRVDGIKIHKHLNAMNKQLLETNADLAREAEAWRDEVDRLRHVLNGAGVEVEEVDVLAGIRADRSGSMNDSQQLPDWSGPSLATPKHDRSEFISQPSSLGEHSKSLTHSKPSPTIETLLHGLSPQEHAGVLREMAERIESLEEGLSEKNDTIASLQEQLDAVKQTNDPDMPAQIDKLSHQLEEAERARVILHSEFALKTEQHAKRFGEICSGFEEQVKGLEKELASARNEADRLRSDKSRLEHLASAGDIDTRGEELRKQIQSLEVELNVAKQQTQSRLNEVEKLKLQSGQFQEERADLMTRTEAAESLVSDLKARLSEVEAPDERAGIDFDTVKSELRAACEAQTAAEDQVAALGKLNADLRQTVADHKAQMDQQHEQIEELNRVIEDLDRDLAAAQERSHDGSGTGEDLPRLQLDLERLYEILEQKESDIEGLKGKLEVADLASKSLRTSLRKSTSPAATVTPTAKTPGYTDREQDRFVAAMEERLDEAYREIGRLKHGLGATDHHKSAIEVRDAKIQALEREKAALADRLAAAKSSSATPAQFSGIMDAASPFRPTPFVHKAIASLRTPRTPGSMKELSWLQTTIHDPNEPVLQAQIDYLQHELRNANGQLDNNFSRLESAGLGAIALAEKLAAAEDRISDLEDEIRTLSQRNKASIALVSAHRNEREHDDEGRVKRALEAVHQQMEQLRSDIAIERARLQKDNGRLNDLVSELKLKSRGEVESFRAEMERMAADADSDLRAAQDDLSRTSRERDDLKRELQQSKAQITQLEQEIVSERRSRDSLTRKYAQSSLQPGTQTEVAQKTETIRSLQSSLRDVGAKADLLRETLSRREKALEASESLLAKYRKEREMVARELASFEKDLMVQRAESKDFGIQLQALKREQGDAAGRHAQEIRVLERELAEVQDTERRTRKELESVQVRYAEVKMWRNEHACDSGLSSALMDQKARFKAQSRELATQIRYLKAKFTRESTFRNALSLQKRYLLLLVGGMSLNEQATLRAISKMGYPIPESPRPTRTFKAVAFAVLGVIRAKNSAKQWRAERELKSSAVTTSNGERRRVSSRT</sequence>
<organism evidence="9 10">
    <name type="scientific">Kwoniella newhampshirensis</name>
    <dbReference type="NCBI Taxonomy" id="1651941"/>
    <lineage>
        <taxon>Eukaryota</taxon>
        <taxon>Fungi</taxon>
        <taxon>Dikarya</taxon>
        <taxon>Basidiomycota</taxon>
        <taxon>Agaricomycotina</taxon>
        <taxon>Tremellomycetes</taxon>
        <taxon>Tremellales</taxon>
        <taxon>Cryptococcaceae</taxon>
        <taxon>Kwoniella</taxon>
    </lineage>
</organism>
<feature type="compositionally biased region" description="Low complexity" evidence="7">
    <location>
        <begin position="85"/>
        <end position="96"/>
    </location>
</feature>
<evidence type="ECO:0000256" key="7">
    <source>
        <dbReference type="SAM" id="MobiDB-lite"/>
    </source>
</evidence>
<feature type="compositionally biased region" description="Low complexity" evidence="7">
    <location>
        <begin position="210"/>
        <end position="225"/>
    </location>
</feature>
<evidence type="ECO:0000313" key="9">
    <source>
        <dbReference type="EMBL" id="KAK8843428.1"/>
    </source>
</evidence>
<feature type="coiled-coil region" evidence="6">
    <location>
        <begin position="1054"/>
        <end position="1112"/>
    </location>
</feature>
<feature type="compositionally biased region" description="Basic and acidic residues" evidence="7">
    <location>
        <begin position="1352"/>
        <end position="1362"/>
    </location>
</feature>
<accession>A0AAW0YSA0</accession>
<feature type="compositionally biased region" description="Polar residues" evidence="7">
    <location>
        <begin position="289"/>
        <end position="305"/>
    </location>
</feature>
<dbReference type="GO" id="GO:0000793">
    <property type="term" value="C:condensed chromosome"/>
    <property type="evidence" value="ECO:0007669"/>
    <property type="project" value="TreeGrafter"/>
</dbReference>
<feature type="coiled-coil region" evidence="6">
    <location>
        <begin position="582"/>
        <end position="616"/>
    </location>
</feature>
<comment type="caution">
    <text evidence="9">The sequence shown here is derived from an EMBL/GenBank/DDBJ whole genome shotgun (WGS) entry which is preliminary data.</text>
</comment>
<evidence type="ECO:0000259" key="8">
    <source>
        <dbReference type="Pfam" id="PF10495"/>
    </source>
</evidence>
<keyword evidence="4 6" id="KW-0175">Coiled coil</keyword>
<feature type="compositionally biased region" description="Basic and acidic residues" evidence="7">
    <location>
        <begin position="48"/>
        <end position="65"/>
    </location>
</feature>
<feature type="region of interest" description="Disordered" evidence="7">
    <location>
        <begin position="637"/>
        <end position="689"/>
    </location>
</feature>
<evidence type="ECO:0000256" key="1">
    <source>
        <dbReference type="ARBA" id="ARBA00004267"/>
    </source>
</evidence>
<feature type="compositionally biased region" description="Polar residues" evidence="7">
    <location>
        <begin position="257"/>
        <end position="266"/>
    </location>
</feature>
<feature type="region of interest" description="Disordered" evidence="7">
    <location>
        <begin position="1620"/>
        <end position="1643"/>
    </location>
</feature>
<feature type="compositionally biased region" description="Polar residues" evidence="7">
    <location>
        <begin position="118"/>
        <end position="143"/>
    </location>
</feature>